<name>A0A6J6NQ83_9ZZZZ</name>
<gene>
    <name evidence="1" type="ORF">UFOPK2350_01364</name>
</gene>
<sequence>MVLYSVIGNGAEYVATCTPGYYNNEMSVPDEKAAKGLVYAGSLLDYHAHLDEFRAAGDFPGALVTKG</sequence>
<organism evidence="1">
    <name type="scientific">freshwater metagenome</name>
    <dbReference type="NCBI Taxonomy" id="449393"/>
    <lineage>
        <taxon>unclassified sequences</taxon>
        <taxon>metagenomes</taxon>
        <taxon>ecological metagenomes</taxon>
    </lineage>
</organism>
<dbReference type="EMBL" id="CAEZXE010000133">
    <property type="protein sequence ID" value="CAB4686978.1"/>
    <property type="molecule type" value="Genomic_DNA"/>
</dbReference>
<accession>A0A6J6NQ83</accession>
<reference evidence="1" key="1">
    <citation type="submission" date="2020-05" db="EMBL/GenBank/DDBJ databases">
        <authorList>
            <person name="Chiriac C."/>
            <person name="Salcher M."/>
            <person name="Ghai R."/>
            <person name="Kavagutti S V."/>
        </authorList>
    </citation>
    <scope>NUCLEOTIDE SEQUENCE</scope>
</reference>
<proteinExistence type="predicted"/>
<protein>
    <submittedName>
        <fullName evidence="1">Unannotated protein</fullName>
    </submittedName>
</protein>
<evidence type="ECO:0000313" key="1">
    <source>
        <dbReference type="EMBL" id="CAB4686978.1"/>
    </source>
</evidence>
<dbReference type="AlphaFoldDB" id="A0A6J6NQ83"/>